<evidence type="ECO:0000256" key="1">
    <source>
        <dbReference type="SAM" id="MobiDB-lite"/>
    </source>
</evidence>
<feature type="region of interest" description="Disordered" evidence="1">
    <location>
        <begin position="183"/>
        <end position="264"/>
    </location>
</feature>
<name>A0A8J1TCG7_OWEFU</name>
<reference evidence="2" key="1">
    <citation type="submission" date="2022-03" db="EMBL/GenBank/DDBJ databases">
        <authorList>
            <person name="Martin C."/>
        </authorList>
    </citation>
    <scope>NUCLEOTIDE SEQUENCE</scope>
</reference>
<evidence type="ECO:0000313" key="3">
    <source>
        <dbReference type="Proteomes" id="UP000749559"/>
    </source>
</evidence>
<dbReference type="OrthoDB" id="8196919at2759"/>
<keyword evidence="3" id="KW-1185">Reference proteome</keyword>
<feature type="compositionally biased region" description="Polar residues" evidence="1">
    <location>
        <begin position="63"/>
        <end position="95"/>
    </location>
</feature>
<feature type="compositionally biased region" description="Acidic residues" evidence="1">
    <location>
        <begin position="188"/>
        <end position="198"/>
    </location>
</feature>
<gene>
    <name evidence="2" type="ORF">OFUS_LOCUS22983</name>
</gene>
<protein>
    <submittedName>
        <fullName evidence="2">Uncharacterized protein</fullName>
    </submittedName>
</protein>
<feature type="compositionally biased region" description="Basic and acidic residues" evidence="1">
    <location>
        <begin position="255"/>
        <end position="264"/>
    </location>
</feature>
<dbReference type="AlphaFoldDB" id="A0A8J1TCG7"/>
<feature type="compositionally biased region" description="Polar residues" evidence="1">
    <location>
        <begin position="37"/>
        <end position="55"/>
    </location>
</feature>
<feature type="compositionally biased region" description="Low complexity" evidence="1">
    <location>
        <begin position="199"/>
        <end position="229"/>
    </location>
</feature>
<dbReference type="Proteomes" id="UP000749559">
    <property type="component" value="Unassembled WGS sequence"/>
</dbReference>
<comment type="caution">
    <text evidence="2">The sequence shown here is derived from an EMBL/GenBank/DDBJ whole genome shotgun (WGS) entry which is preliminary data.</text>
</comment>
<evidence type="ECO:0000313" key="2">
    <source>
        <dbReference type="EMBL" id="CAH1798910.1"/>
    </source>
</evidence>
<feature type="non-terminal residue" evidence="2">
    <location>
        <position position="264"/>
    </location>
</feature>
<accession>A0A8J1TCG7</accession>
<dbReference type="EMBL" id="CAIIXF020000011">
    <property type="protein sequence ID" value="CAH1798910.1"/>
    <property type="molecule type" value="Genomic_DNA"/>
</dbReference>
<organism evidence="2 3">
    <name type="scientific">Owenia fusiformis</name>
    <name type="common">Polychaete worm</name>
    <dbReference type="NCBI Taxonomy" id="6347"/>
    <lineage>
        <taxon>Eukaryota</taxon>
        <taxon>Metazoa</taxon>
        <taxon>Spiralia</taxon>
        <taxon>Lophotrochozoa</taxon>
        <taxon>Annelida</taxon>
        <taxon>Polychaeta</taxon>
        <taxon>Sedentaria</taxon>
        <taxon>Canalipalpata</taxon>
        <taxon>Sabellida</taxon>
        <taxon>Oweniida</taxon>
        <taxon>Oweniidae</taxon>
        <taxon>Owenia</taxon>
    </lineage>
</organism>
<proteinExistence type="predicted"/>
<sequence length="264" mass="28376">MPFFKRKRNSSPNWAIPKLCLPANQAGPNGHKPRSVSVDSTAPSDENNGSGSSSLEIPDTPTRGRSSSFDTSELTLQVPNINPRSKSLDSSSNEKQLPYPNITASGSSDENLSDRETVNNNNFLKLPRYQRKRTSLEIPKLCVHCVHIEALAQEAEESSSSPALSPTVQRRIDYAIKGSTKNGWYLSDDSDTSSDSSEDSSSLECSDGNEGSSCSPKLSPSPASASGSLNNLVVPSAERHRSSSMDSHFPLLSSAEDRRSSAGD</sequence>
<feature type="region of interest" description="Disordered" evidence="1">
    <location>
        <begin position="1"/>
        <end position="116"/>
    </location>
</feature>